<organism evidence="2">
    <name type="scientific">uncultured Pyrinomonadaceae bacterium</name>
    <dbReference type="NCBI Taxonomy" id="2283094"/>
    <lineage>
        <taxon>Bacteria</taxon>
        <taxon>Pseudomonadati</taxon>
        <taxon>Acidobacteriota</taxon>
        <taxon>Blastocatellia</taxon>
        <taxon>Blastocatellales</taxon>
        <taxon>Pyrinomonadaceae</taxon>
        <taxon>environmental samples</taxon>
    </lineage>
</organism>
<feature type="compositionally biased region" description="Basic residues" evidence="1">
    <location>
        <begin position="1"/>
        <end position="12"/>
    </location>
</feature>
<reference evidence="2" key="1">
    <citation type="submission" date="2020-02" db="EMBL/GenBank/DDBJ databases">
        <authorList>
            <person name="Meier V. D."/>
        </authorList>
    </citation>
    <scope>NUCLEOTIDE SEQUENCE</scope>
    <source>
        <strain evidence="2">AVDCRST_MAG74</strain>
    </source>
</reference>
<dbReference type="EMBL" id="CADCUR010000117">
    <property type="protein sequence ID" value="CAA9398315.1"/>
    <property type="molecule type" value="Genomic_DNA"/>
</dbReference>
<gene>
    <name evidence="2" type="ORF">AVDCRST_MAG74-1430</name>
</gene>
<evidence type="ECO:0000313" key="2">
    <source>
        <dbReference type="EMBL" id="CAA9398315.1"/>
    </source>
</evidence>
<dbReference type="Gene3D" id="3.40.1460.10">
    <property type="entry name" value="Nuclease A inhibitor-like"/>
    <property type="match status" value="1"/>
</dbReference>
<evidence type="ECO:0008006" key="3">
    <source>
        <dbReference type="Google" id="ProtNLM"/>
    </source>
</evidence>
<feature type="region of interest" description="Disordered" evidence="1">
    <location>
        <begin position="1"/>
        <end position="30"/>
    </location>
</feature>
<proteinExistence type="predicted"/>
<protein>
    <recommendedName>
        <fullName evidence="3">Nuclease</fullName>
    </recommendedName>
</protein>
<dbReference type="Pfam" id="PF07924">
    <property type="entry name" value="NuiA"/>
    <property type="match status" value="1"/>
</dbReference>
<dbReference type="InterPro" id="IPR012489">
    <property type="entry name" value="NucleaseA_inhib-like"/>
</dbReference>
<dbReference type="SUPFAM" id="SSF82602">
    <property type="entry name" value="Nuclease A inhibitor (NuiA)"/>
    <property type="match status" value="1"/>
</dbReference>
<evidence type="ECO:0000256" key="1">
    <source>
        <dbReference type="SAM" id="MobiDB-lite"/>
    </source>
</evidence>
<dbReference type="AlphaFoldDB" id="A0A6J4NV36"/>
<name>A0A6J4NV36_9BACT</name>
<dbReference type="InterPro" id="IPR036587">
    <property type="entry name" value="NucleaseA_inhib-like_sf"/>
</dbReference>
<accession>A0A6J4NV36</accession>
<sequence length="160" mass="18371">MLKEKKKKRGNRKNSGTTKEPSERAAAGLQKNSLAKQIEEITADLYYISETDALISPFVGHQAQTVSRETILEQTESAFDSPVEERNFTEFFARLIEIQDWFGDEERKTAEKYLLLKKLLEKNLRDLKVYKIGKVQIDIYIVGLDAENRLMGIKTKAVET</sequence>